<feature type="domain" description="Aminoglycoside phosphotransferase" evidence="1">
    <location>
        <begin position="145"/>
        <end position="449"/>
    </location>
</feature>
<dbReference type="SUPFAM" id="SSF56112">
    <property type="entry name" value="Protein kinase-like (PK-like)"/>
    <property type="match status" value="1"/>
</dbReference>
<dbReference type="EMBL" id="NHYD01003043">
    <property type="protein sequence ID" value="PPQ83146.1"/>
    <property type="molecule type" value="Genomic_DNA"/>
</dbReference>
<proteinExistence type="predicted"/>
<organism evidence="2 3">
    <name type="scientific">Psilocybe cyanescens</name>
    <dbReference type="NCBI Taxonomy" id="93625"/>
    <lineage>
        <taxon>Eukaryota</taxon>
        <taxon>Fungi</taxon>
        <taxon>Dikarya</taxon>
        <taxon>Basidiomycota</taxon>
        <taxon>Agaricomycotina</taxon>
        <taxon>Agaricomycetes</taxon>
        <taxon>Agaricomycetidae</taxon>
        <taxon>Agaricales</taxon>
        <taxon>Agaricineae</taxon>
        <taxon>Strophariaceae</taxon>
        <taxon>Psilocybe</taxon>
    </lineage>
</organism>
<sequence length="666" mass="76017">MTRRVAAGGFTSLTHFASWLSRQLVYQHVPPSMFKNPLPTNPCSRSLRVSASSSLPILSLNPSFARNSTTTMTSRLPSRRITNILDPKSLMKDLESELFNYTTGRFLANEALRLRERRRFFDIPGLFGIIATALHCQTEEIVGFRKLGEGGLNRIFLVTLDSGFQLIARIPYPILIPKAYALASEVATMTFLRSKGLPIPKVYAYSLTSKNEAKTEYILMEYVEGTDLSQIWFDLKSDEIISLMDQLAKVESTMMSISFPAGGSIYYTRDLKELSGNEGIPLEENEGILLDEQIKGISLKEGNKGGLFEEGGESISLEKERFCIGPDVSVPLWYGRREQLDVFRGPYEDAESVLVTGAKKELAYLNQFGSPRAPYQRFRREYYNYEKQPPSYHAKNLRRYLCLAPSLVPADDSLNAFCIRHPDLTDSNLKVLTDSRGLQILSVLDWQHTAVLPLFLHAGMPNVIQNEEDEVSRRMAKPKLPDDFNKLSEEKKEWEMELLRRRLVHYHYNLSTATHNRIHHKGLVYPLNNFRRRIFNHATAMWDGETIKLLYALIDMTLGWPSFAKDGMPCPVVFTEDEKAAAETLYQGLVNAETGERMLRDNAGYGEETWVPVAYYEQAKAFGQEMKRRTLEACAEDEETTEEAYAVIEENWPLDDMDEEELEEYK</sequence>
<protein>
    <recommendedName>
        <fullName evidence="1">Aminoglycoside phosphotransferase domain-containing protein</fullName>
    </recommendedName>
</protein>
<dbReference type="GO" id="GO:0005739">
    <property type="term" value="C:mitochondrion"/>
    <property type="evidence" value="ECO:0007669"/>
    <property type="project" value="TreeGrafter"/>
</dbReference>
<comment type="caution">
    <text evidence="2">The sequence shown here is derived from an EMBL/GenBank/DDBJ whole genome shotgun (WGS) entry which is preliminary data.</text>
</comment>
<evidence type="ECO:0000313" key="2">
    <source>
        <dbReference type="EMBL" id="PPQ83146.1"/>
    </source>
</evidence>
<dbReference type="Pfam" id="PF01636">
    <property type="entry name" value="APH"/>
    <property type="match status" value="1"/>
</dbReference>
<gene>
    <name evidence="2" type="ORF">CVT25_005389</name>
</gene>
<dbReference type="PANTHER" id="PTHR36091:SF2">
    <property type="entry name" value="AMINOGLYCOSIDE PHOSPHOTRANSFERASE DOMAIN-CONTAINING PROTEIN"/>
    <property type="match status" value="1"/>
</dbReference>
<dbReference type="Proteomes" id="UP000283269">
    <property type="component" value="Unassembled WGS sequence"/>
</dbReference>
<accession>A0A409WXE6</accession>
<dbReference type="STRING" id="93625.A0A409WXE6"/>
<dbReference type="InParanoid" id="A0A409WXE6"/>
<keyword evidence="3" id="KW-1185">Reference proteome</keyword>
<evidence type="ECO:0000259" key="1">
    <source>
        <dbReference type="Pfam" id="PF01636"/>
    </source>
</evidence>
<dbReference type="InterPro" id="IPR051035">
    <property type="entry name" value="Mito_inheritance_9"/>
</dbReference>
<dbReference type="PANTHER" id="PTHR36091">
    <property type="entry name" value="ALTERED INHERITANCE OF MITOCHONDRIA PROTEIN 9, MITOCHONDRIAL"/>
    <property type="match status" value="1"/>
</dbReference>
<name>A0A409WXE6_PSICY</name>
<evidence type="ECO:0000313" key="3">
    <source>
        <dbReference type="Proteomes" id="UP000283269"/>
    </source>
</evidence>
<dbReference type="OrthoDB" id="2831558at2759"/>
<dbReference type="AlphaFoldDB" id="A0A409WXE6"/>
<dbReference type="Gene3D" id="3.30.200.20">
    <property type="entry name" value="Phosphorylase Kinase, domain 1"/>
    <property type="match status" value="1"/>
</dbReference>
<dbReference type="InterPro" id="IPR011009">
    <property type="entry name" value="Kinase-like_dom_sf"/>
</dbReference>
<reference evidence="2 3" key="1">
    <citation type="journal article" date="2018" name="Evol. Lett.">
        <title>Horizontal gene cluster transfer increased hallucinogenic mushroom diversity.</title>
        <authorList>
            <person name="Reynolds H.T."/>
            <person name="Vijayakumar V."/>
            <person name="Gluck-Thaler E."/>
            <person name="Korotkin H.B."/>
            <person name="Matheny P.B."/>
            <person name="Slot J.C."/>
        </authorList>
    </citation>
    <scope>NUCLEOTIDE SEQUENCE [LARGE SCALE GENOMIC DNA]</scope>
    <source>
        <strain evidence="2 3">2631</strain>
    </source>
</reference>
<dbReference type="InterPro" id="IPR002575">
    <property type="entry name" value="Aminoglycoside_PTrfase"/>
</dbReference>